<keyword evidence="4" id="KW-1185">Reference proteome</keyword>
<sequence length="213" mass="23940">MKKLIYNISFANFVDIKQKISNIFLLFSIYSYQKYVIKHSKHSGSNILIYKPLSIKGLKYMSIGNNFKLGYFSKLEAWDYHNNKQFSPMISIGNNVSFGSNCHIGIINSLEINDNVLIGSNVLIIDHNHGLNNDSDYKIAPNNRFLFSKGPIIIEENVWIGENVSILPGVTIEQNSIIAAGSVVTKNVPANTIFGGNPAKFLKNLKREKNVEQ</sequence>
<gene>
    <name evidence="3" type="ORF">N1496_00320</name>
</gene>
<dbReference type="InterPro" id="IPR018357">
    <property type="entry name" value="Hexapep_transf_CS"/>
</dbReference>
<dbReference type="Proteomes" id="UP001238096">
    <property type="component" value="Chromosome"/>
</dbReference>
<keyword evidence="3" id="KW-0012">Acyltransferase</keyword>
<dbReference type="Gene3D" id="2.160.10.10">
    <property type="entry name" value="Hexapeptide repeat proteins"/>
    <property type="match status" value="1"/>
</dbReference>
<evidence type="ECO:0000256" key="2">
    <source>
        <dbReference type="ARBA" id="ARBA00022737"/>
    </source>
</evidence>
<keyword evidence="2" id="KW-0677">Repeat</keyword>
<dbReference type="PANTHER" id="PTHR23416:SF78">
    <property type="entry name" value="LIPOPOLYSACCHARIDE BIOSYNTHESIS O-ACETYL TRANSFERASE WBBJ-RELATED"/>
    <property type="match status" value="1"/>
</dbReference>
<name>A0ABY9LH59_9STRE</name>
<evidence type="ECO:0000256" key="1">
    <source>
        <dbReference type="ARBA" id="ARBA00022679"/>
    </source>
</evidence>
<accession>A0ABY9LH59</accession>
<dbReference type="Pfam" id="PF14602">
    <property type="entry name" value="Hexapep_2"/>
    <property type="match status" value="1"/>
</dbReference>
<dbReference type="Pfam" id="PF00132">
    <property type="entry name" value="Hexapep"/>
    <property type="match status" value="1"/>
</dbReference>
<dbReference type="SUPFAM" id="SSF51161">
    <property type="entry name" value="Trimeric LpxA-like enzymes"/>
    <property type="match status" value="1"/>
</dbReference>
<dbReference type="CDD" id="cd04647">
    <property type="entry name" value="LbH_MAT_like"/>
    <property type="match status" value="1"/>
</dbReference>
<dbReference type="InterPro" id="IPR011004">
    <property type="entry name" value="Trimer_LpxA-like_sf"/>
</dbReference>
<keyword evidence="1" id="KW-0808">Transferase</keyword>
<dbReference type="PANTHER" id="PTHR23416">
    <property type="entry name" value="SIALIC ACID SYNTHASE-RELATED"/>
    <property type="match status" value="1"/>
</dbReference>
<protein>
    <submittedName>
        <fullName evidence="3">Acyltransferase</fullName>
    </submittedName>
</protein>
<dbReference type="GO" id="GO:0016746">
    <property type="term" value="F:acyltransferase activity"/>
    <property type="evidence" value="ECO:0007669"/>
    <property type="project" value="UniProtKB-KW"/>
</dbReference>
<dbReference type="InterPro" id="IPR051159">
    <property type="entry name" value="Hexapeptide_acetyltransf"/>
</dbReference>
<dbReference type="EMBL" id="CP110509">
    <property type="protein sequence ID" value="WMB28205.1"/>
    <property type="molecule type" value="Genomic_DNA"/>
</dbReference>
<dbReference type="InterPro" id="IPR001451">
    <property type="entry name" value="Hexapep"/>
</dbReference>
<reference evidence="4" key="1">
    <citation type="submission" date="2022-10" db="EMBL/GenBank/DDBJ databases">
        <title>Streptococcus didelphis as causative of fatal infections in opossums (Didelphis albiventris).</title>
        <authorList>
            <person name="Breyer G.M."/>
            <person name="Da Silva M.E.R.J."/>
            <person name="Siqueira F.M."/>
        </authorList>
    </citation>
    <scope>NUCLEOTIDE SEQUENCE [LARGE SCALE GENOMIC DNA]</scope>
    <source>
        <strain evidence="4">LBVP101/21</strain>
    </source>
</reference>
<evidence type="ECO:0000313" key="4">
    <source>
        <dbReference type="Proteomes" id="UP001238096"/>
    </source>
</evidence>
<dbReference type="RefSeq" id="WP_018366068.1">
    <property type="nucleotide sequence ID" value="NZ_CP104407.1"/>
</dbReference>
<proteinExistence type="predicted"/>
<evidence type="ECO:0000313" key="3">
    <source>
        <dbReference type="EMBL" id="WMB28205.1"/>
    </source>
</evidence>
<organism evidence="3 4">
    <name type="scientific">Streptococcus didelphis</name>
    <dbReference type="NCBI Taxonomy" id="102886"/>
    <lineage>
        <taxon>Bacteria</taxon>
        <taxon>Bacillati</taxon>
        <taxon>Bacillota</taxon>
        <taxon>Bacilli</taxon>
        <taxon>Lactobacillales</taxon>
        <taxon>Streptococcaceae</taxon>
        <taxon>Streptococcus</taxon>
    </lineage>
</organism>
<dbReference type="PROSITE" id="PS00101">
    <property type="entry name" value="HEXAPEP_TRANSFERASES"/>
    <property type="match status" value="1"/>
</dbReference>